<dbReference type="PIRSF" id="PIRSF033490">
    <property type="entry name" value="MazF"/>
    <property type="match status" value="1"/>
</dbReference>
<dbReference type="InterPro" id="IPR003477">
    <property type="entry name" value="PemK-like"/>
</dbReference>
<protein>
    <recommendedName>
        <fullName evidence="1">mRNA interferase</fullName>
        <ecNumber evidence="1">3.1.-.-</ecNumber>
    </recommendedName>
</protein>
<keyword evidence="3" id="KW-1185">Reference proteome</keyword>
<reference evidence="2 3" key="1">
    <citation type="submission" date="2024-09" db="EMBL/GenBank/DDBJ databases">
        <title>Laminarin stimulates single cell rates of sulfate reduction while oxygen inhibits transcriptomic activity in coastal marine sediment.</title>
        <authorList>
            <person name="Lindsay M."/>
            <person name="Orcutt B."/>
            <person name="Emerson D."/>
            <person name="Stepanauskas R."/>
            <person name="D'Angelo T."/>
        </authorList>
    </citation>
    <scope>NUCLEOTIDE SEQUENCE [LARGE SCALE GENOMIC DNA]</scope>
    <source>
        <strain evidence="2">SAG AM-311-K15</strain>
    </source>
</reference>
<dbReference type="EMBL" id="JBHPBY010000450">
    <property type="protein sequence ID" value="MFC1853221.1"/>
    <property type="molecule type" value="Genomic_DNA"/>
</dbReference>
<dbReference type="EC" id="3.1.-.-" evidence="1"/>
<dbReference type="Proteomes" id="UP001594351">
    <property type="component" value="Unassembled WGS sequence"/>
</dbReference>
<dbReference type="SUPFAM" id="SSF50118">
    <property type="entry name" value="Cell growth inhibitor/plasmid maintenance toxic component"/>
    <property type="match status" value="1"/>
</dbReference>
<name>A0ABV6Z452_UNCC1</name>
<evidence type="ECO:0000313" key="2">
    <source>
        <dbReference type="EMBL" id="MFC1853221.1"/>
    </source>
</evidence>
<keyword evidence="1" id="KW-0378">Hydrolase</keyword>
<sequence>MTEVPLRGEVWLINWNPARGSEQAGFRPALIIQNNIGNEKAPTTIVAAISSSVRLYPMNVKVNPPEGGLKKPSIVKTSQILTLDKQRLGKKLGNLNKATMAKVDQAIRLSLAL</sequence>
<evidence type="ECO:0000313" key="3">
    <source>
        <dbReference type="Proteomes" id="UP001594351"/>
    </source>
</evidence>
<keyword evidence="1" id="KW-0540">Nuclease</keyword>
<accession>A0ABV6Z452</accession>
<dbReference type="InterPro" id="IPR011067">
    <property type="entry name" value="Plasmid_toxin/cell-grow_inhib"/>
</dbReference>
<dbReference type="PANTHER" id="PTHR33988:SF2">
    <property type="entry name" value="ENDORIBONUCLEASE MAZF"/>
    <property type="match status" value="1"/>
</dbReference>
<dbReference type="PANTHER" id="PTHR33988">
    <property type="entry name" value="ENDORIBONUCLEASE MAZF-RELATED"/>
    <property type="match status" value="1"/>
</dbReference>
<keyword evidence="1" id="KW-0255">Endonuclease</keyword>
<proteinExistence type="inferred from homology"/>
<organism evidence="2 3">
    <name type="scientific">candidate division CSSED10-310 bacterium</name>
    <dbReference type="NCBI Taxonomy" id="2855610"/>
    <lineage>
        <taxon>Bacteria</taxon>
        <taxon>Bacteria division CSSED10-310</taxon>
    </lineage>
</organism>
<gene>
    <name evidence="2" type="ORF">ACFL27_23735</name>
</gene>
<dbReference type="Pfam" id="PF02452">
    <property type="entry name" value="PemK_toxin"/>
    <property type="match status" value="1"/>
</dbReference>
<comment type="similarity">
    <text evidence="1">Belongs to the PemK/MazF family.</text>
</comment>
<evidence type="ECO:0000256" key="1">
    <source>
        <dbReference type="PIRNR" id="PIRNR033490"/>
    </source>
</evidence>
<comment type="caution">
    <text evidence="2">The sequence shown here is derived from an EMBL/GenBank/DDBJ whole genome shotgun (WGS) entry which is preliminary data.</text>
</comment>
<dbReference type="Gene3D" id="2.30.30.110">
    <property type="match status" value="1"/>
</dbReference>
<comment type="function">
    <text evidence="1">Toxic component of a type II toxin-antitoxin (TA) system.</text>
</comment>